<dbReference type="InterPro" id="IPR000515">
    <property type="entry name" value="MetI-like"/>
</dbReference>
<dbReference type="AlphaFoldDB" id="A0A4R6S7N4"/>
<evidence type="ECO:0000313" key="10">
    <source>
        <dbReference type="Proteomes" id="UP000295444"/>
    </source>
</evidence>
<dbReference type="GO" id="GO:0055085">
    <property type="term" value="P:transmembrane transport"/>
    <property type="evidence" value="ECO:0007669"/>
    <property type="project" value="InterPro"/>
</dbReference>
<feature type="domain" description="ABC transmembrane type-1" evidence="8">
    <location>
        <begin position="82"/>
        <end position="271"/>
    </location>
</feature>
<reference evidence="9 10" key="1">
    <citation type="submission" date="2019-03" db="EMBL/GenBank/DDBJ databases">
        <title>Genomic Encyclopedia of Type Strains, Phase IV (KMG-IV): sequencing the most valuable type-strain genomes for metagenomic binning, comparative biology and taxonomic classification.</title>
        <authorList>
            <person name="Goeker M."/>
        </authorList>
    </citation>
    <scope>NUCLEOTIDE SEQUENCE [LARGE SCALE GENOMIC DNA]</scope>
    <source>
        <strain evidence="9 10">DSM 45361</strain>
    </source>
</reference>
<feature type="transmembrane region" description="Helical" evidence="7">
    <location>
        <begin position="252"/>
        <end position="271"/>
    </location>
</feature>
<evidence type="ECO:0000313" key="9">
    <source>
        <dbReference type="EMBL" id="TDP94836.1"/>
    </source>
</evidence>
<dbReference type="PANTHER" id="PTHR43744:SF3">
    <property type="entry name" value="LACTOSE TRANSPORT SYSTEM PERMEASE PROTEIN LACG"/>
    <property type="match status" value="1"/>
</dbReference>
<dbReference type="Gene3D" id="1.10.3720.10">
    <property type="entry name" value="MetI-like"/>
    <property type="match status" value="1"/>
</dbReference>
<evidence type="ECO:0000256" key="3">
    <source>
        <dbReference type="ARBA" id="ARBA00022475"/>
    </source>
</evidence>
<keyword evidence="2 7" id="KW-0813">Transport</keyword>
<dbReference type="InterPro" id="IPR035906">
    <property type="entry name" value="MetI-like_sf"/>
</dbReference>
<dbReference type="CDD" id="cd06261">
    <property type="entry name" value="TM_PBP2"/>
    <property type="match status" value="1"/>
</dbReference>
<protein>
    <submittedName>
        <fullName evidence="9">Carbohydrate ABC transporter membrane protein 2 (CUT1 family)</fullName>
    </submittedName>
</protein>
<feature type="transmembrane region" description="Helical" evidence="7">
    <location>
        <begin position="20"/>
        <end position="45"/>
    </location>
</feature>
<comment type="similarity">
    <text evidence="7">Belongs to the binding-protein-dependent transport system permease family.</text>
</comment>
<keyword evidence="10" id="KW-1185">Reference proteome</keyword>
<feature type="transmembrane region" description="Helical" evidence="7">
    <location>
        <begin position="86"/>
        <end position="105"/>
    </location>
</feature>
<keyword evidence="6 7" id="KW-0472">Membrane</keyword>
<gene>
    <name evidence="9" type="ORF">EV186_10568</name>
</gene>
<evidence type="ECO:0000256" key="6">
    <source>
        <dbReference type="ARBA" id="ARBA00023136"/>
    </source>
</evidence>
<dbReference type="OrthoDB" id="2063054at2"/>
<evidence type="ECO:0000256" key="5">
    <source>
        <dbReference type="ARBA" id="ARBA00022989"/>
    </source>
</evidence>
<dbReference type="PANTHER" id="PTHR43744">
    <property type="entry name" value="ABC TRANSPORTER PERMEASE PROTEIN MG189-RELATED-RELATED"/>
    <property type="match status" value="1"/>
</dbReference>
<dbReference type="Proteomes" id="UP000295444">
    <property type="component" value="Unassembled WGS sequence"/>
</dbReference>
<dbReference type="Pfam" id="PF00528">
    <property type="entry name" value="BPD_transp_1"/>
    <property type="match status" value="1"/>
</dbReference>
<evidence type="ECO:0000256" key="4">
    <source>
        <dbReference type="ARBA" id="ARBA00022692"/>
    </source>
</evidence>
<comment type="caution">
    <text evidence="9">The sequence shown here is derived from an EMBL/GenBank/DDBJ whole genome shotgun (WGS) entry which is preliminary data.</text>
</comment>
<evidence type="ECO:0000256" key="2">
    <source>
        <dbReference type="ARBA" id="ARBA00022448"/>
    </source>
</evidence>
<dbReference type="GO" id="GO:0005886">
    <property type="term" value="C:plasma membrane"/>
    <property type="evidence" value="ECO:0007669"/>
    <property type="project" value="UniProtKB-SubCell"/>
</dbReference>
<keyword evidence="3" id="KW-1003">Cell membrane</keyword>
<accession>A0A4R6S7N4</accession>
<feature type="transmembrane region" description="Helical" evidence="7">
    <location>
        <begin position="117"/>
        <end position="138"/>
    </location>
</feature>
<dbReference type="EMBL" id="SNXZ01000005">
    <property type="protein sequence ID" value="TDP94836.1"/>
    <property type="molecule type" value="Genomic_DNA"/>
</dbReference>
<evidence type="ECO:0000256" key="7">
    <source>
        <dbReference type="RuleBase" id="RU363032"/>
    </source>
</evidence>
<sequence>MSERQVLRRRRGARWTVRRIGVYLLLAAIAVVFVWPFLFLLATAFKAPTQDVYSFPPSLIPRPPVLTWLHNAWTQIPFPRYLLNSLLYVLGGVPLFVLISAMTAYPLATASFRGSKVMFFAILSTMFVPAELMLIPRFLVANQLGLTNTYAGVILPGVLSAFGVFLLRQAFAAVPAELGEAARLDGCGEWRVFWTVMLPVVRPTLAISAIFGFIFIWNDFLWPLVVLNDDTKYPIALGIAYLTGISGTDTRTLSAGTLLSLVPIVVFFLLLQRQILEGAKGAVKG</sequence>
<dbReference type="SUPFAM" id="SSF161098">
    <property type="entry name" value="MetI-like"/>
    <property type="match status" value="1"/>
</dbReference>
<feature type="transmembrane region" description="Helical" evidence="7">
    <location>
        <begin position="150"/>
        <end position="171"/>
    </location>
</feature>
<comment type="subcellular location">
    <subcellularLocation>
        <location evidence="1 7">Cell membrane</location>
        <topology evidence="1 7">Multi-pass membrane protein</topology>
    </subcellularLocation>
</comment>
<dbReference type="PROSITE" id="PS50928">
    <property type="entry name" value="ABC_TM1"/>
    <property type="match status" value="1"/>
</dbReference>
<dbReference type="RefSeq" id="WP_133852258.1">
    <property type="nucleotide sequence ID" value="NZ_SNXZ01000005.1"/>
</dbReference>
<organism evidence="9 10">
    <name type="scientific">Labedaea rhizosphaerae</name>
    <dbReference type="NCBI Taxonomy" id="598644"/>
    <lineage>
        <taxon>Bacteria</taxon>
        <taxon>Bacillati</taxon>
        <taxon>Actinomycetota</taxon>
        <taxon>Actinomycetes</taxon>
        <taxon>Pseudonocardiales</taxon>
        <taxon>Pseudonocardiaceae</taxon>
        <taxon>Labedaea</taxon>
    </lineage>
</organism>
<name>A0A4R6S7N4_LABRH</name>
<keyword evidence="5 7" id="KW-1133">Transmembrane helix</keyword>
<evidence type="ECO:0000259" key="8">
    <source>
        <dbReference type="PROSITE" id="PS50928"/>
    </source>
</evidence>
<keyword evidence="4 7" id="KW-0812">Transmembrane</keyword>
<evidence type="ECO:0000256" key="1">
    <source>
        <dbReference type="ARBA" id="ARBA00004651"/>
    </source>
</evidence>
<feature type="transmembrane region" description="Helical" evidence="7">
    <location>
        <begin position="192"/>
        <end position="217"/>
    </location>
</feature>
<proteinExistence type="inferred from homology"/>